<reference evidence="2 3" key="1">
    <citation type="submission" date="2021-10" db="EMBL/GenBank/DDBJ databases">
        <title>Anaerobic single-cell dispensing facilitates the cultivation of human gut bacteria.</title>
        <authorList>
            <person name="Afrizal A."/>
        </authorList>
    </citation>
    <scope>NUCLEOTIDE SEQUENCE [LARGE SCALE GENOMIC DNA]</scope>
    <source>
        <strain evidence="2 3">CLA-AA-H276</strain>
    </source>
</reference>
<dbReference type="EMBL" id="JAJEPS010000019">
    <property type="protein sequence ID" value="MCC2127358.1"/>
    <property type="molecule type" value="Genomic_DNA"/>
</dbReference>
<dbReference type="SMART" id="SM00240">
    <property type="entry name" value="FHA"/>
    <property type="match status" value="1"/>
</dbReference>
<dbReference type="InterPro" id="IPR050923">
    <property type="entry name" value="Cell_Proc_Reg/RNA_Proc"/>
</dbReference>
<evidence type="ECO:0000313" key="2">
    <source>
        <dbReference type="EMBL" id="MCC2127358.1"/>
    </source>
</evidence>
<organism evidence="2 3">
    <name type="scientific">Hominiventricola filiformis</name>
    <dbReference type="NCBI Taxonomy" id="2885352"/>
    <lineage>
        <taxon>Bacteria</taxon>
        <taxon>Bacillati</taxon>
        <taxon>Bacillota</taxon>
        <taxon>Clostridia</taxon>
        <taxon>Lachnospirales</taxon>
        <taxon>Lachnospiraceae</taxon>
        <taxon>Hominiventricola</taxon>
    </lineage>
</organism>
<dbReference type="InterPro" id="IPR008984">
    <property type="entry name" value="SMAD_FHA_dom_sf"/>
</dbReference>
<protein>
    <submittedName>
        <fullName evidence="2">FHA domain-containing protein</fullName>
    </submittedName>
</protein>
<evidence type="ECO:0000313" key="3">
    <source>
        <dbReference type="Proteomes" id="UP001198220"/>
    </source>
</evidence>
<accession>A0AAE3AC77</accession>
<feature type="domain" description="FHA" evidence="1">
    <location>
        <begin position="279"/>
        <end position="329"/>
    </location>
</feature>
<name>A0AAE3AC77_9FIRM</name>
<proteinExistence type="predicted"/>
<evidence type="ECO:0000259" key="1">
    <source>
        <dbReference type="PROSITE" id="PS50006"/>
    </source>
</evidence>
<dbReference type="CDD" id="cd00060">
    <property type="entry name" value="FHA"/>
    <property type="match status" value="1"/>
</dbReference>
<dbReference type="SUPFAM" id="SSF49879">
    <property type="entry name" value="SMAD/FHA domain"/>
    <property type="match status" value="1"/>
</dbReference>
<dbReference type="InterPro" id="IPR000253">
    <property type="entry name" value="FHA_dom"/>
</dbReference>
<sequence length="354" mass="41606">MNVHYKRDLNSNYMILTDEHREDGYEVRMITENRIYGFLPCVCQEHEQRTEYYYEITGRQSLQLAYERKKINCEQLKGFLRELLRILEAAGEYLLNPEHFILEPEYIYLHARTERLCLCYYPACKKDIRESFLNLAEYFLGKLDKSDAAGIEFGYDLYQRAMEPNFSLEELMKRTEKEGKCQPEAANIKENVLEQVSVQEEIPEKTGSWRSFFKKKPKKSKLEDYLAEADQIDSGAVLFLREKNSIGETTYLKTEKREGLLLKSRNPEYEDFHIKGESFLIGKKRDNVDGCIPAETISRIHARITKEGPSYYLEDLNSTNGTWADRIQLDPYELFPLENGMRITFASVEYEVEV</sequence>
<gene>
    <name evidence="2" type="ORF">LKD36_14435</name>
</gene>
<dbReference type="AlphaFoldDB" id="A0AAE3AC77"/>
<dbReference type="Gene3D" id="2.60.200.20">
    <property type="match status" value="1"/>
</dbReference>
<dbReference type="Proteomes" id="UP001198220">
    <property type="component" value="Unassembled WGS sequence"/>
</dbReference>
<dbReference type="RefSeq" id="WP_308460032.1">
    <property type="nucleotide sequence ID" value="NZ_JAJEPS010000019.1"/>
</dbReference>
<dbReference type="PANTHER" id="PTHR23308">
    <property type="entry name" value="NUCLEAR INHIBITOR OF PROTEIN PHOSPHATASE-1"/>
    <property type="match status" value="1"/>
</dbReference>
<keyword evidence="3" id="KW-1185">Reference proteome</keyword>
<dbReference type="PROSITE" id="PS50006">
    <property type="entry name" value="FHA_DOMAIN"/>
    <property type="match status" value="1"/>
</dbReference>
<dbReference type="Pfam" id="PF00498">
    <property type="entry name" value="FHA"/>
    <property type="match status" value="1"/>
</dbReference>
<dbReference type="InterPro" id="IPR045962">
    <property type="entry name" value="DUF6382"/>
</dbReference>
<dbReference type="Pfam" id="PF19909">
    <property type="entry name" value="DUF6382"/>
    <property type="match status" value="1"/>
</dbReference>
<comment type="caution">
    <text evidence="2">The sequence shown here is derived from an EMBL/GenBank/DDBJ whole genome shotgun (WGS) entry which is preliminary data.</text>
</comment>